<protein>
    <submittedName>
        <fullName evidence="2">Uncharacterized protein</fullName>
    </submittedName>
</protein>
<sequence length="58" mass="7232">MLNYYEKIKTYQEYQYDQMKAIVAQQQEVIETQNREFQVMKKKHDQMEKELSEIRQAQ</sequence>
<organism evidence="2 3">
    <name type="scientific">Stylosanthes scabra</name>
    <dbReference type="NCBI Taxonomy" id="79078"/>
    <lineage>
        <taxon>Eukaryota</taxon>
        <taxon>Viridiplantae</taxon>
        <taxon>Streptophyta</taxon>
        <taxon>Embryophyta</taxon>
        <taxon>Tracheophyta</taxon>
        <taxon>Spermatophyta</taxon>
        <taxon>Magnoliopsida</taxon>
        <taxon>eudicotyledons</taxon>
        <taxon>Gunneridae</taxon>
        <taxon>Pentapetalae</taxon>
        <taxon>rosids</taxon>
        <taxon>fabids</taxon>
        <taxon>Fabales</taxon>
        <taxon>Fabaceae</taxon>
        <taxon>Papilionoideae</taxon>
        <taxon>50 kb inversion clade</taxon>
        <taxon>dalbergioids sensu lato</taxon>
        <taxon>Dalbergieae</taxon>
        <taxon>Pterocarpus clade</taxon>
        <taxon>Stylosanthes</taxon>
    </lineage>
</organism>
<dbReference type="Proteomes" id="UP001341840">
    <property type="component" value="Unassembled WGS sequence"/>
</dbReference>
<reference evidence="2 3" key="1">
    <citation type="journal article" date="2023" name="Plants (Basel)">
        <title>Bridging the Gap: Combining Genomics and Transcriptomics Approaches to Understand Stylosanthes scabra, an Orphan Legume from the Brazilian Caatinga.</title>
        <authorList>
            <person name="Ferreira-Neto J.R.C."/>
            <person name="da Silva M.D."/>
            <person name="Binneck E."/>
            <person name="de Melo N.F."/>
            <person name="da Silva R.H."/>
            <person name="de Melo A.L.T.M."/>
            <person name="Pandolfi V."/>
            <person name="Bustamante F.O."/>
            <person name="Brasileiro-Vidal A.C."/>
            <person name="Benko-Iseppon A.M."/>
        </authorList>
    </citation>
    <scope>NUCLEOTIDE SEQUENCE [LARGE SCALE GENOMIC DNA]</scope>
    <source>
        <tissue evidence="2">Leaves</tissue>
    </source>
</reference>
<evidence type="ECO:0000256" key="1">
    <source>
        <dbReference type="SAM" id="Coils"/>
    </source>
</evidence>
<feature type="non-terminal residue" evidence="2">
    <location>
        <position position="58"/>
    </location>
</feature>
<proteinExistence type="predicted"/>
<evidence type="ECO:0000313" key="2">
    <source>
        <dbReference type="EMBL" id="MED6179223.1"/>
    </source>
</evidence>
<gene>
    <name evidence="2" type="ORF">PIB30_115149</name>
</gene>
<name>A0ABU6W5C7_9FABA</name>
<feature type="coiled-coil region" evidence="1">
    <location>
        <begin position="16"/>
        <end position="57"/>
    </location>
</feature>
<keyword evidence="1" id="KW-0175">Coiled coil</keyword>
<evidence type="ECO:0000313" key="3">
    <source>
        <dbReference type="Proteomes" id="UP001341840"/>
    </source>
</evidence>
<dbReference type="EMBL" id="JASCZI010162942">
    <property type="protein sequence ID" value="MED6179223.1"/>
    <property type="molecule type" value="Genomic_DNA"/>
</dbReference>
<keyword evidence="3" id="KW-1185">Reference proteome</keyword>
<accession>A0ABU6W5C7</accession>
<comment type="caution">
    <text evidence="2">The sequence shown here is derived from an EMBL/GenBank/DDBJ whole genome shotgun (WGS) entry which is preliminary data.</text>
</comment>